<keyword evidence="4" id="KW-0067">ATP-binding</keyword>
<keyword evidence="5" id="KW-0496">Mitochondrion</keyword>
<evidence type="ECO:0000256" key="5">
    <source>
        <dbReference type="ARBA" id="ARBA00023128"/>
    </source>
</evidence>
<dbReference type="STRING" id="1314674.A0A0D7B223"/>
<feature type="region of interest" description="Disordered" evidence="6">
    <location>
        <begin position="1012"/>
        <end position="1052"/>
    </location>
</feature>
<dbReference type="Pfam" id="PF00004">
    <property type="entry name" value="AAA"/>
    <property type="match status" value="1"/>
</dbReference>
<evidence type="ECO:0000256" key="1">
    <source>
        <dbReference type="ARBA" id="ARBA00004572"/>
    </source>
</evidence>
<dbReference type="AlphaFoldDB" id="A0A0D7B223"/>
<dbReference type="Gene3D" id="1.10.8.60">
    <property type="match status" value="1"/>
</dbReference>
<dbReference type="InterPro" id="IPR051701">
    <property type="entry name" value="Mito_OM_Translocase_MSP1"/>
</dbReference>
<dbReference type="GO" id="GO:0016887">
    <property type="term" value="F:ATP hydrolysis activity"/>
    <property type="evidence" value="ECO:0007669"/>
    <property type="project" value="InterPro"/>
</dbReference>
<dbReference type="SUPFAM" id="SSF52540">
    <property type="entry name" value="P-loop containing nucleoside triphosphate hydrolases"/>
    <property type="match status" value="1"/>
</dbReference>
<dbReference type="OrthoDB" id="39734at2759"/>
<dbReference type="Pfam" id="PF17862">
    <property type="entry name" value="AAA_lid_3"/>
    <property type="match status" value="1"/>
</dbReference>
<keyword evidence="3" id="KW-0472">Membrane</keyword>
<keyword evidence="2" id="KW-0547">Nucleotide-binding</keyword>
<feature type="compositionally biased region" description="Acidic residues" evidence="6">
    <location>
        <begin position="948"/>
        <end position="964"/>
    </location>
</feature>
<name>A0A0D7B223_9AGAR</name>
<evidence type="ECO:0000256" key="4">
    <source>
        <dbReference type="ARBA" id="ARBA00022840"/>
    </source>
</evidence>
<accession>A0A0D7B223</accession>
<dbReference type="PANTHER" id="PTHR45644:SF56">
    <property type="entry name" value="AAA ATPASE, PUTATIVE (AFU_ORTHOLOGUE AFUA_2G12920)-RELATED"/>
    <property type="match status" value="1"/>
</dbReference>
<feature type="region of interest" description="Disordered" evidence="6">
    <location>
        <begin position="937"/>
        <end position="975"/>
    </location>
</feature>
<feature type="domain" description="AAA+ ATPase" evidence="7">
    <location>
        <begin position="735"/>
        <end position="876"/>
    </location>
</feature>
<dbReference type="SMART" id="SM00382">
    <property type="entry name" value="AAA"/>
    <property type="match status" value="1"/>
</dbReference>
<evidence type="ECO:0000256" key="2">
    <source>
        <dbReference type="ARBA" id="ARBA00022741"/>
    </source>
</evidence>
<dbReference type="Proteomes" id="UP000054007">
    <property type="component" value="Unassembled WGS sequence"/>
</dbReference>
<feature type="region of interest" description="Disordered" evidence="6">
    <location>
        <begin position="645"/>
        <end position="665"/>
    </location>
</feature>
<comment type="subcellular location">
    <subcellularLocation>
        <location evidence="1">Mitochondrion outer membrane</location>
        <topology evidence="1">Single-pass membrane protein</topology>
    </subcellularLocation>
</comment>
<proteinExistence type="predicted"/>
<evidence type="ECO:0000313" key="9">
    <source>
        <dbReference type="Proteomes" id="UP000054007"/>
    </source>
</evidence>
<dbReference type="PANTHER" id="PTHR45644">
    <property type="entry name" value="AAA ATPASE, PUTATIVE (AFU_ORTHOLOGUE AFUA_2G12920)-RELATED-RELATED"/>
    <property type="match status" value="1"/>
</dbReference>
<keyword evidence="9" id="KW-1185">Reference proteome</keyword>
<evidence type="ECO:0000256" key="6">
    <source>
        <dbReference type="SAM" id="MobiDB-lite"/>
    </source>
</evidence>
<dbReference type="InterPro" id="IPR003959">
    <property type="entry name" value="ATPase_AAA_core"/>
</dbReference>
<reference evidence="8 9" key="1">
    <citation type="journal article" date="2015" name="Fungal Genet. Biol.">
        <title>Evolution of novel wood decay mechanisms in Agaricales revealed by the genome sequences of Fistulina hepatica and Cylindrobasidium torrendii.</title>
        <authorList>
            <person name="Floudas D."/>
            <person name="Held B.W."/>
            <person name="Riley R."/>
            <person name="Nagy L.G."/>
            <person name="Koehler G."/>
            <person name="Ransdell A.S."/>
            <person name="Younus H."/>
            <person name="Chow J."/>
            <person name="Chiniquy J."/>
            <person name="Lipzen A."/>
            <person name="Tritt A."/>
            <person name="Sun H."/>
            <person name="Haridas S."/>
            <person name="LaButti K."/>
            <person name="Ohm R.A."/>
            <person name="Kues U."/>
            <person name="Blanchette R.A."/>
            <person name="Grigoriev I.V."/>
            <person name="Minto R.E."/>
            <person name="Hibbett D.S."/>
        </authorList>
    </citation>
    <scope>NUCLEOTIDE SEQUENCE [LARGE SCALE GENOMIC DNA]</scope>
    <source>
        <strain evidence="8 9">FP15055 ss-10</strain>
    </source>
</reference>
<sequence length="1052" mass="114984">MQSPATTKSLLRAARTVRVRLRRDVGALECARLPGRLADARFVSTSPEEQDSTPDGPLNNNTSPEASAPPPPPPLSTVTPLADRPERGRRTKTSIPPIEPVDWPADLDVLWTPAENAQVAAEDLPSLPPPEIFDEALNNLLITLHPQTQNRAVYPTPTSPVVEPTLALYCPIEGGDYVIDATVRELARRTGAEVLVLDAVQLAAGEHGEFGKSAEMLRFNRNPLHFRATSVMPAQPPPEEDEDFMDERDMPMGGMPMHGGSMMLTVLSPSSSRNPAVMSASKLSSTPPNKAKIFFDALVNMPASEPSKGTATPRIIYIRDYPTLAPSSSTWYHHLLHAVRQRRRGPIASPSSPVTHPMTIVFGVCPPITPPEIIAPPPHPLSLLTRGRSAPITSAATRTGRSDWNEDEVANVAREARLRRRLKRWEKGDASLLEEIPPLGIPEDGEDAGNGHRQSAPEMATINGRTIPLPFPAMFPGSNARPAESDNKTSFFRTSVLVPNLRSQSVERNCRIERRREINELTSRMAVGSVGGVLDTARAGDLVTQAENAAAEALESADADATTIESSKTPHEQMWDQWGQKVELWMNVRHVADRAVGSVVAERISLPPKRPSLESTPVSWDAVAKAWVSRDSVKDLRKSWLKEAIASDKGEPEGEQKEKEEEPSIDELVERLKNDPDLDAHEQKLLPSIVNPLTMPTSFSQVHLPTNTVDSVRTIVSLPLLHPEAFQQGILKEHNITGCLLFGPPGTGKTLVIRALAKEAGCRMMNIAPSDVMDMYVGEGEKIVKAVFTLARKLSPCVVFLDEIDALLGARSSARDSGSSIAHRGVITEFMQEMDGLKTSRDSTVIVIGATNRPFDLDDAVLRRLPRRVLVDLPGEKERAEILKIMLRNETLADDVDLAALAKRTESFSGSDLKHLCVSAAMDAVKEQVDLPWATTSKRPADAAAPMQDEDIQVSEDSSADEIPDAAPSPTAQPRILGLRHFEKSFKEITPSSSEATGTLSALRKWNEEFGEGAGNKKRKQIWGKGRFGFTNPAKMEEEDGRVRSTTTNERA</sequence>
<dbReference type="PROSITE" id="PS00674">
    <property type="entry name" value="AAA"/>
    <property type="match status" value="1"/>
</dbReference>
<dbReference type="GO" id="GO:0005741">
    <property type="term" value="C:mitochondrial outer membrane"/>
    <property type="evidence" value="ECO:0007669"/>
    <property type="project" value="UniProtKB-SubCell"/>
</dbReference>
<dbReference type="InterPro" id="IPR003960">
    <property type="entry name" value="ATPase_AAA_CS"/>
</dbReference>
<dbReference type="InterPro" id="IPR003593">
    <property type="entry name" value="AAA+_ATPase"/>
</dbReference>
<evidence type="ECO:0000313" key="8">
    <source>
        <dbReference type="EMBL" id="KIY64235.1"/>
    </source>
</evidence>
<gene>
    <name evidence="8" type="ORF">CYLTODRAFT_402121</name>
</gene>
<organism evidence="8 9">
    <name type="scientific">Cylindrobasidium torrendii FP15055 ss-10</name>
    <dbReference type="NCBI Taxonomy" id="1314674"/>
    <lineage>
        <taxon>Eukaryota</taxon>
        <taxon>Fungi</taxon>
        <taxon>Dikarya</taxon>
        <taxon>Basidiomycota</taxon>
        <taxon>Agaricomycotina</taxon>
        <taxon>Agaricomycetes</taxon>
        <taxon>Agaricomycetidae</taxon>
        <taxon>Agaricales</taxon>
        <taxon>Marasmiineae</taxon>
        <taxon>Physalacriaceae</taxon>
        <taxon>Cylindrobasidium</taxon>
    </lineage>
</organism>
<evidence type="ECO:0000259" key="7">
    <source>
        <dbReference type="SMART" id="SM00382"/>
    </source>
</evidence>
<protein>
    <submittedName>
        <fullName evidence="8">AAA-domain-containing protein</fullName>
    </submittedName>
</protein>
<evidence type="ECO:0000256" key="3">
    <source>
        <dbReference type="ARBA" id="ARBA00022787"/>
    </source>
</evidence>
<feature type="region of interest" description="Disordered" evidence="6">
    <location>
        <begin position="36"/>
        <end position="99"/>
    </location>
</feature>
<dbReference type="Gene3D" id="3.40.50.300">
    <property type="entry name" value="P-loop containing nucleotide triphosphate hydrolases"/>
    <property type="match status" value="1"/>
</dbReference>
<dbReference type="InterPro" id="IPR041569">
    <property type="entry name" value="AAA_lid_3"/>
</dbReference>
<keyword evidence="3" id="KW-1000">Mitochondrion outer membrane</keyword>
<dbReference type="InterPro" id="IPR027417">
    <property type="entry name" value="P-loop_NTPase"/>
</dbReference>
<feature type="region of interest" description="Disordered" evidence="6">
    <location>
        <begin position="436"/>
        <end position="456"/>
    </location>
</feature>
<dbReference type="EMBL" id="KN880647">
    <property type="protein sequence ID" value="KIY64235.1"/>
    <property type="molecule type" value="Genomic_DNA"/>
</dbReference>
<dbReference type="GO" id="GO:0005524">
    <property type="term" value="F:ATP binding"/>
    <property type="evidence" value="ECO:0007669"/>
    <property type="project" value="UniProtKB-KW"/>
</dbReference>